<protein>
    <submittedName>
        <fullName evidence="2">Uncharacterized protein</fullName>
    </submittedName>
</protein>
<dbReference type="Proteomes" id="UP000238274">
    <property type="component" value="Unassembled WGS sequence"/>
</dbReference>
<feature type="compositionally biased region" description="Polar residues" evidence="1">
    <location>
        <begin position="115"/>
        <end position="137"/>
    </location>
</feature>
<comment type="caution">
    <text evidence="2">The sequence shown here is derived from an EMBL/GenBank/DDBJ whole genome shotgun (WGS) entry which is preliminary data.</text>
</comment>
<feature type="region of interest" description="Disordered" evidence="1">
    <location>
        <begin position="12"/>
        <end position="40"/>
    </location>
</feature>
<reference evidence="3" key="2">
    <citation type="journal article" date="2018" name="BMC Genomics">
        <title>Genomic insights into host adaptation between the wheat stripe rust pathogen (Puccinia striiformis f. sp. tritici) and the barley stripe rust pathogen (Puccinia striiformis f. sp. hordei).</title>
        <authorList>
            <person name="Xia C."/>
            <person name="Wang M."/>
            <person name="Yin C."/>
            <person name="Cornejo O.E."/>
            <person name="Hulbert S.H."/>
            <person name="Chen X."/>
        </authorList>
    </citation>
    <scope>NUCLEOTIDE SEQUENCE [LARGE SCALE GENOMIC DNA]</scope>
    <source>
        <strain evidence="3">93TX-2</strain>
    </source>
</reference>
<name>A0A2S4WBG5_9BASI</name>
<proteinExistence type="predicted"/>
<accession>A0A2S4WBG5</accession>
<evidence type="ECO:0000256" key="1">
    <source>
        <dbReference type="SAM" id="MobiDB-lite"/>
    </source>
</evidence>
<feature type="region of interest" description="Disordered" evidence="1">
    <location>
        <begin position="62"/>
        <end position="101"/>
    </location>
</feature>
<feature type="compositionally biased region" description="Low complexity" evidence="1">
    <location>
        <begin position="12"/>
        <end position="27"/>
    </location>
</feature>
<dbReference type="VEuPathDB" id="FungiDB:PSHT_05048"/>
<evidence type="ECO:0000313" key="3">
    <source>
        <dbReference type="Proteomes" id="UP000238274"/>
    </source>
</evidence>
<dbReference type="VEuPathDB" id="FungiDB:PSTT_00982"/>
<feature type="region of interest" description="Disordered" evidence="1">
    <location>
        <begin position="114"/>
        <end position="137"/>
    </location>
</feature>
<sequence>MSILSNSNIRLSNLLSPTSPSTSSTESMLGQLNPGQTRIPLASLDFGDRDLIVGFTDVRDETHSSISGFGHPRGSTPISALSSRRSTTSTALSGESPESRRVLPKMSTLLDFIDNDNTNPFPQTSSSNCQLKKSGSH</sequence>
<reference evidence="2 3" key="1">
    <citation type="submission" date="2017-12" db="EMBL/GenBank/DDBJ databases">
        <title>Gene loss provides genomic basis for host adaptation in cereal stripe rust fungi.</title>
        <authorList>
            <person name="Xia C."/>
        </authorList>
    </citation>
    <scope>NUCLEOTIDE SEQUENCE [LARGE SCALE GENOMIC DNA]</scope>
    <source>
        <strain evidence="2 3">93TX-2</strain>
    </source>
</reference>
<evidence type="ECO:0000313" key="2">
    <source>
        <dbReference type="EMBL" id="POW19101.1"/>
    </source>
</evidence>
<organism evidence="2 3">
    <name type="scientific">Puccinia striiformis</name>
    <dbReference type="NCBI Taxonomy" id="27350"/>
    <lineage>
        <taxon>Eukaryota</taxon>
        <taxon>Fungi</taxon>
        <taxon>Dikarya</taxon>
        <taxon>Basidiomycota</taxon>
        <taxon>Pucciniomycotina</taxon>
        <taxon>Pucciniomycetes</taxon>
        <taxon>Pucciniales</taxon>
        <taxon>Pucciniaceae</taxon>
        <taxon>Puccinia</taxon>
    </lineage>
</organism>
<dbReference type="OrthoDB" id="2505192at2759"/>
<keyword evidence="3" id="KW-1185">Reference proteome</keyword>
<dbReference type="AlphaFoldDB" id="A0A2S4WBG5"/>
<dbReference type="EMBL" id="PKSM01000054">
    <property type="protein sequence ID" value="POW19101.1"/>
    <property type="molecule type" value="Genomic_DNA"/>
</dbReference>
<feature type="compositionally biased region" description="Low complexity" evidence="1">
    <location>
        <begin position="79"/>
        <end position="93"/>
    </location>
</feature>
<gene>
    <name evidence="2" type="ORF">PSHT_05048</name>
</gene>
<reference evidence="3" key="3">
    <citation type="journal article" date="2018" name="Mol. Plant Microbe Interact.">
        <title>Genome sequence resources for the wheat stripe rust pathogen (Puccinia striiformis f. sp. tritici) and the barley stripe rust pathogen (Puccinia striiformis f. sp. hordei).</title>
        <authorList>
            <person name="Xia C."/>
            <person name="Wang M."/>
            <person name="Yin C."/>
            <person name="Cornejo O.E."/>
            <person name="Hulbert S.H."/>
            <person name="Chen X."/>
        </authorList>
    </citation>
    <scope>NUCLEOTIDE SEQUENCE [LARGE SCALE GENOMIC DNA]</scope>
    <source>
        <strain evidence="3">93TX-2</strain>
    </source>
</reference>